<evidence type="ECO:0000313" key="2">
    <source>
        <dbReference type="EMBL" id="KAA8497805.1"/>
    </source>
</evidence>
<dbReference type="EMBL" id="VRMN01000001">
    <property type="protein sequence ID" value="KAA8497805.1"/>
    <property type="molecule type" value="Genomic_DNA"/>
</dbReference>
<reference evidence="3" key="1">
    <citation type="journal article" date="2019" name="Nat. Commun.">
        <title>Expansion of phycobilisome linker gene families in mesophilic red algae.</title>
        <authorList>
            <person name="Lee J."/>
            <person name="Kim D."/>
            <person name="Bhattacharya D."/>
            <person name="Yoon H.S."/>
        </authorList>
    </citation>
    <scope>NUCLEOTIDE SEQUENCE [LARGE SCALE GENOMIC DNA]</scope>
    <source>
        <strain evidence="3">CCMP 1328</strain>
    </source>
</reference>
<name>A0A5J4Z3D5_PORPP</name>
<evidence type="ECO:0000313" key="3">
    <source>
        <dbReference type="Proteomes" id="UP000324585"/>
    </source>
</evidence>
<keyword evidence="3" id="KW-1185">Reference proteome</keyword>
<protein>
    <submittedName>
        <fullName evidence="2">Uncharacterized protein</fullName>
    </submittedName>
</protein>
<dbReference type="AlphaFoldDB" id="A0A5J4Z3D5"/>
<gene>
    <name evidence="2" type="ORF">FVE85_5390</name>
</gene>
<feature type="region of interest" description="Disordered" evidence="1">
    <location>
        <begin position="1"/>
        <end position="30"/>
    </location>
</feature>
<evidence type="ECO:0000256" key="1">
    <source>
        <dbReference type="SAM" id="MobiDB-lite"/>
    </source>
</evidence>
<sequence length="742" mass="83996">MLRSRHAAPAQNAGPARKRGRPLDAKERQEMEAKFATPDAVMDPDMVCADQLLRLRQKDPGDQVLLNRLMDLLVANYEGKEASCVVLRHVLSTFVKHRAIANGVSSEPDAEKHAMEAMQKLDDDALCEVGYQRFNSSSQISALEYPLLIPAFAKDYERYKGFLDRLEEKLGTGKSVFVSAVRSLRENPQASDPKRLLAAVVGEVEHWLDRGARIQSLLDEMLEIRHLIARLSSILPDDDDIDYFRVFHIFIHQAVTSPDRRFSRLMVRLVHELCFTCPAVLVSGQLASIQQMIATFWFGKRGLKRESETWIGLMKLINLATRHASPRKIPYDTQLEEISLAQAEDGFLDELFSDCVAILEEGRDEGLEDTELVGPLFECVGFQTVLDSLLWFLFALQAEQIRRGRVRTLACQIIAFRVVGLSPAGNSEREQFAQKLEELSRLCVMPKSVSVLKDNQYKQKRELVLSHPILARGLLVWLEGATIFVRQNAGFKIIEFAKECETIACEILGRFPFWGQHIFQIFWNALCRTEPAETTQVLLPAGKTSLKAKELSTRNTGDWSAKVSDQRKQWTECLVSLCRLSSVIMHLCLESFESSVSMIDTRATLFFAKCMMRGFLAAEIQNWTDVPLLRLCEFLKHDEVQSRLCGDNEGIILWECFQTKWARKSPAEYFQVRLRKEFPPDIIANSVHVERSIPGPHEALSPAVEQSVVSDMIAENGEPQRERTIAGNPGVETVDITCDEPV</sequence>
<dbReference type="Proteomes" id="UP000324585">
    <property type="component" value="Unassembled WGS sequence"/>
</dbReference>
<comment type="caution">
    <text evidence="2">The sequence shown here is derived from an EMBL/GenBank/DDBJ whole genome shotgun (WGS) entry which is preliminary data.</text>
</comment>
<proteinExistence type="predicted"/>
<accession>A0A5J4Z3D5</accession>
<feature type="compositionally biased region" description="Basic and acidic residues" evidence="1">
    <location>
        <begin position="21"/>
        <end position="30"/>
    </location>
</feature>
<organism evidence="2 3">
    <name type="scientific">Porphyridium purpureum</name>
    <name type="common">Red alga</name>
    <name type="synonym">Porphyridium cruentum</name>
    <dbReference type="NCBI Taxonomy" id="35688"/>
    <lineage>
        <taxon>Eukaryota</taxon>
        <taxon>Rhodophyta</taxon>
        <taxon>Bangiophyceae</taxon>
        <taxon>Porphyridiales</taxon>
        <taxon>Porphyridiaceae</taxon>
        <taxon>Porphyridium</taxon>
    </lineage>
</organism>